<accession>A0A0D3IZS0</accession>
<keyword evidence="3" id="KW-1185">Reference proteome</keyword>
<dbReference type="EnsemblProtists" id="EOD16755">
    <property type="protein sequence ID" value="EOD16755"/>
    <property type="gene ID" value="EMIHUDRAFT_102722"/>
</dbReference>
<evidence type="ECO:0000313" key="2">
    <source>
        <dbReference type="EnsemblProtists" id="EOD16755"/>
    </source>
</evidence>
<protein>
    <submittedName>
        <fullName evidence="2">Uncharacterized protein</fullName>
    </submittedName>
</protein>
<dbReference type="PaxDb" id="2903-EOD16755"/>
<keyword evidence="1" id="KW-0732">Signal</keyword>
<sequence>MVAGLLSRLMRARSLAAGLLLHACSAAVLAPPTISRHSVALPALRIGGEWAGHTVEFSPESGCALSSVEVLACERWNADRRLERRTIEFNADGAAMSEGVVLPFAQSGSEVLTLGARMLEPDVLNIRAWALDAVDETSPGTWDCEAIIDGLSGDRPAERAGALECPKVRTRVRCRFDPTAGRVDPASPVAISLERCWSVTPSAALDEAGPAAVDAEWRSAVVGMESFGEGEGTLSAAGIELHGEPGLLRLTLRSGTRAQNGYSSVSISRSWVGECCEGPDAACSVFTEVEVTDDTTGDK</sequence>
<feature type="chain" id="PRO_5044280419" evidence="1">
    <location>
        <begin position="31"/>
        <end position="299"/>
    </location>
</feature>
<dbReference type="AlphaFoldDB" id="A0A0D3IZS0"/>
<proteinExistence type="predicted"/>
<dbReference type="GeneID" id="17262903"/>
<name>A0A0D3IZS0_EMIH1</name>
<dbReference type="Proteomes" id="UP000013827">
    <property type="component" value="Unassembled WGS sequence"/>
</dbReference>
<dbReference type="HOGENOM" id="CLU_932017_0_0_1"/>
<evidence type="ECO:0000313" key="3">
    <source>
        <dbReference type="Proteomes" id="UP000013827"/>
    </source>
</evidence>
<evidence type="ECO:0000256" key="1">
    <source>
        <dbReference type="SAM" id="SignalP"/>
    </source>
</evidence>
<feature type="signal peptide" evidence="1">
    <location>
        <begin position="1"/>
        <end position="30"/>
    </location>
</feature>
<reference evidence="2" key="2">
    <citation type="submission" date="2024-10" db="UniProtKB">
        <authorList>
            <consortium name="EnsemblProtists"/>
        </authorList>
    </citation>
    <scope>IDENTIFICATION</scope>
</reference>
<reference evidence="3" key="1">
    <citation type="journal article" date="2013" name="Nature">
        <title>Pan genome of the phytoplankton Emiliania underpins its global distribution.</title>
        <authorList>
            <person name="Read B.A."/>
            <person name="Kegel J."/>
            <person name="Klute M.J."/>
            <person name="Kuo A."/>
            <person name="Lefebvre S.C."/>
            <person name="Maumus F."/>
            <person name="Mayer C."/>
            <person name="Miller J."/>
            <person name="Monier A."/>
            <person name="Salamov A."/>
            <person name="Young J."/>
            <person name="Aguilar M."/>
            <person name="Claverie J.M."/>
            <person name="Frickenhaus S."/>
            <person name="Gonzalez K."/>
            <person name="Herman E.K."/>
            <person name="Lin Y.C."/>
            <person name="Napier J."/>
            <person name="Ogata H."/>
            <person name="Sarno A.F."/>
            <person name="Shmutz J."/>
            <person name="Schroeder D."/>
            <person name="de Vargas C."/>
            <person name="Verret F."/>
            <person name="von Dassow P."/>
            <person name="Valentin K."/>
            <person name="Van de Peer Y."/>
            <person name="Wheeler G."/>
            <person name="Dacks J.B."/>
            <person name="Delwiche C.F."/>
            <person name="Dyhrman S.T."/>
            <person name="Glockner G."/>
            <person name="John U."/>
            <person name="Richards T."/>
            <person name="Worden A.Z."/>
            <person name="Zhang X."/>
            <person name="Grigoriev I.V."/>
            <person name="Allen A.E."/>
            <person name="Bidle K."/>
            <person name="Borodovsky M."/>
            <person name="Bowler C."/>
            <person name="Brownlee C."/>
            <person name="Cock J.M."/>
            <person name="Elias M."/>
            <person name="Gladyshev V.N."/>
            <person name="Groth M."/>
            <person name="Guda C."/>
            <person name="Hadaegh A."/>
            <person name="Iglesias-Rodriguez M.D."/>
            <person name="Jenkins J."/>
            <person name="Jones B.M."/>
            <person name="Lawson T."/>
            <person name="Leese F."/>
            <person name="Lindquist E."/>
            <person name="Lobanov A."/>
            <person name="Lomsadze A."/>
            <person name="Malik S.B."/>
            <person name="Marsh M.E."/>
            <person name="Mackinder L."/>
            <person name="Mock T."/>
            <person name="Mueller-Roeber B."/>
            <person name="Pagarete A."/>
            <person name="Parker M."/>
            <person name="Probert I."/>
            <person name="Quesneville H."/>
            <person name="Raines C."/>
            <person name="Rensing S.A."/>
            <person name="Riano-Pachon D.M."/>
            <person name="Richier S."/>
            <person name="Rokitta S."/>
            <person name="Shiraiwa Y."/>
            <person name="Soanes D.M."/>
            <person name="van der Giezen M."/>
            <person name="Wahlund T.M."/>
            <person name="Williams B."/>
            <person name="Wilson W."/>
            <person name="Wolfe G."/>
            <person name="Wurch L.L."/>
        </authorList>
    </citation>
    <scope>NUCLEOTIDE SEQUENCE</scope>
</reference>
<organism evidence="2 3">
    <name type="scientific">Emiliania huxleyi (strain CCMP1516)</name>
    <dbReference type="NCBI Taxonomy" id="280463"/>
    <lineage>
        <taxon>Eukaryota</taxon>
        <taxon>Haptista</taxon>
        <taxon>Haptophyta</taxon>
        <taxon>Prymnesiophyceae</taxon>
        <taxon>Isochrysidales</taxon>
        <taxon>Noelaerhabdaceae</taxon>
        <taxon>Emiliania</taxon>
    </lineage>
</organism>
<dbReference type="RefSeq" id="XP_005769184.1">
    <property type="nucleotide sequence ID" value="XM_005769127.1"/>
</dbReference>
<dbReference type="KEGG" id="ehx:EMIHUDRAFT_102722"/>